<name>A0ABT5QZ91_9GAMM</name>
<organism evidence="1 2">
    <name type="scientific">Enterovibrio gelatinilyticus</name>
    <dbReference type="NCBI Taxonomy" id="2899819"/>
    <lineage>
        <taxon>Bacteria</taxon>
        <taxon>Pseudomonadati</taxon>
        <taxon>Pseudomonadota</taxon>
        <taxon>Gammaproteobacteria</taxon>
        <taxon>Vibrionales</taxon>
        <taxon>Vibrionaceae</taxon>
        <taxon>Enterovibrio</taxon>
    </lineage>
</organism>
<evidence type="ECO:0000313" key="1">
    <source>
        <dbReference type="EMBL" id="MDD1793340.1"/>
    </source>
</evidence>
<comment type="caution">
    <text evidence="1">The sequence shown here is derived from an EMBL/GenBank/DDBJ whole genome shotgun (WGS) entry which is preliminary data.</text>
</comment>
<keyword evidence="2" id="KW-1185">Reference proteome</keyword>
<dbReference type="Proteomes" id="UP001149400">
    <property type="component" value="Unassembled WGS sequence"/>
</dbReference>
<reference evidence="1" key="1">
    <citation type="submission" date="2021-12" db="EMBL/GenBank/DDBJ databases">
        <title>Enterovibrio ZSDZ35 sp. nov. and Enterovibrio ZSDZ42 sp. nov., isolated from coastal seawater in Qingdao.</title>
        <authorList>
            <person name="Zhang P."/>
        </authorList>
    </citation>
    <scope>NUCLEOTIDE SEQUENCE</scope>
    <source>
        <strain evidence="1">ZSDZ42</strain>
    </source>
</reference>
<proteinExistence type="predicted"/>
<dbReference type="RefSeq" id="WP_274164207.1">
    <property type="nucleotide sequence ID" value="NZ_JAJUBC010000009.1"/>
</dbReference>
<gene>
    <name evidence="1" type="ORF">LRP50_09400</name>
</gene>
<dbReference type="EMBL" id="JAJUBC010000009">
    <property type="protein sequence ID" value="MDD1793340.1"/>
    <property type="molecule type" value="Genomic_DNA"/>
</dbReference>
<protein>
    <submittedName>
        <fullName evidence="1">Uncharacterized protein</fullName>
    </submittedName>
</protein>
<sequence length="98" mass="10960">MRDEQELSEAELGKISEILELQQEQMLNDVKAIIHQRVSAAKAELESSDLTLSDIEPANEEYFTAVLLSELFSRLHSGDDDVAETILYNLRGQAGLIL</sequence>
<evidence type="ECO:0000313" key="2">
    <source>
        <dbReference type="Proteomes" id="UP001149400"/>
    </source>
</evidence>
<accession>A0ABT5QZ91</accession>